<organism evidence="1 2">
    <name type="scientific">Bacteroides ovatus</name>
    <dbReference type="NCBI Taxonomy" id="28116"/>
    <lineage>
        <taxon>Bacteria</taxon>
        <taxon>Pseudomonadati</taxon>
        <taxon>Bacteroidota</taxon>
        <taxon>Bacteroidia</taxon>
        <taxon>Bacteroidales</taxon>
        <taxon>Bacteroidaceae</taxon>
        <taxon>Bacteroides</taxon>
    </lineage>
</organism>
<evidence type="ECO:0000313" key="2">
    <source>
        <dbReference type="Proteomes" id="UP000318823"/>
    </source>
</evidence>
<sequence>MKVDFNKLKTEISLPDLFLHFGWSFAPGTSNAAVKMTNGTDVYIIKKNQQGYQTYWDLHGTDKGKTCLDFMQKQLYEQTGKMPSLRQVGEALQNFLNNHEIITTNNSTTKVTDASLDKSQLSILRNELKTYSGDFLGKRGIKSETLESPVFKDVFFSRKYKMLRKDYYNTCVIMQNASGFQGISQRGYYENGNSFKGIIGNKYGSLAVSNYDQSRPIDLILIGESMIDNVSHYQMKLLNSNKNVVYVSTEGNITQGQIELIDFLLSHNNITDITNQLMYIFDNDLNGYKYAIKLDTYLKEKKIIELEHLSLEELKETALKLPNISLPILKDWNEDLNACIFSAMDKEFVTAVINNEYNKFVELNMSGYIPPIQMLTMLEPMYSEESKVTIKKIFKIDFKENLDLKEDQVADSTREFSKSQDIKRTDISL</sequence>
<reference evidence="2" key="1">
    <citation type="journal article" date="2018" name="J. Anim. Genet.">
        <title>Acquired interbacterial defense systems protect against interspecies antagonism in the human gut microbiome.</title>
        <authorList>
            <person name="Ross B.D."/>
            <person name="Verster A.J."/>
            <person name="Radey M.C."/>
            <person name="Schmidtke D.T."/>
            <person name="Pope C.E."/>
            <person name="Hoffman L.R."/>
            <person name="Hajjar A."/>
            <person name="Peterson S.B."/>
            <person name="Borenstein E."/>
            <person name="Mougous J."/>
        </authorList>
    </citation>
    <scope>NUCLEOTIDE SEQUENCE [LARGE SCALE GENOMIC DNA]</scope>
    <source>
        <strain evidence="2">3725 D1 iv</strain>
        <plasmid evidence="2">unnamed1</plasmid>
    </source>
</reference>
<dbReference type="Gene3D" id="3.40.1360.10">
    <property type="match status" value="1"/>
</dbReference>
<dbReference type="AlphaFoldDB" id="A0AAP9DQ34"/>
<dbReference type="Pfam" id="PF13155">
    <property type="entry name" value="Toprim_2"/>
    <property type="match status" value="1"/>
</dbReference>
<evidence type="ECO:0000313" key="1">
    <source>
        <dbReference type="EMBL" id="QDM12834.1"/>
    </source>
</evidence>
<accession>A0AAP9DQ34</accession>
<name>A0AAP9DQ34_BACOV</name>
<dbReference type="Proteomes" id="UP000318823">
    <property type="component" value="Plasmid unnamed1"/>
</dbReference>
<geneLocation type="plasmid" evidence="1 2">
    <name>unnamed1</name>
</geneLocation>
<protein>
    <submittedName>
        <fullName evidence="1">Toprim domain-containing protein</fullName>
    </submittedName>
</protein>
<dbReference type="EMBL" id="CP041396">
    <property type="protein sequence ID" value="QDM12834.1"/>
    <property type="molecule type" value="Genomic_DNA"/>
</dbReference>
<gene>
    <name evidence="1" type="ORF">DYI28_29500</name>
</gene>
<proteinExistence type="predicted"/>
<keyword evidence="1" id="KW-0614">Plasmid</keyword>
<dbReference type="RefSeq" id="WP_032854285.1">
    <property type="nucleotide sequence ID" value="NZ_CP041396.1"/>
</dbReference>